<dbReference type="PANTHER" id="PTHR40633">
    <property type="entry name" value="MATRIX PROTEIN, PUTATIVE (AFU_ORTHOLOGUE AFUA_8G05410)-RELATED"/>
    <property type="match status" value="1"/>
</dbReference>
<gene>
    <name evidence="5" type="ORF">BJ212DRAFT_1448044</name>
</gene>
<dbReference type="InterPro" id="IPR052982">
    <property type="entry name" value="SRP1/TIP1-like"/>
</dbReference>
<keyword evidence="1 3" id="KW-0732">Signal</keyword>
<keyword evidence="6" id="KW-1185">Reference proteome</keyword>
<protein>
    <recommendedName>
        <fullName evidence="4">Yeast cell wall synthesis Kre9/Knh1-like N-terminal domain-containing protein</fullName>
    </recommendedName>
</protein>
<evidence type="ECO:0000313" key="6">
    <source>
        <dbReference type="Proteomes" id="UP000807769"/>
    </source>
</evidence>
<dbReference type="RefSeq" id="XP_041190883.1">
    <property type="nucleotide sequence ID" value="XM_041338486.1"/>
</dbReference>
<feature type="region of interest" description="Disordered" evidence="2">
    <location>
        <begin position="168"/>
        <end position="202"/>
    </location>
</feature>
<accession>A0A9P7JBI5</accession>
<evidence type="ECO:0000313" key="5">
    <source>
        <dbReference type="EMBL" id="KAG1812860.1"/>
    </source>
</evidence>
<dbReference type="GeneID" id="64632502"/>
<dbReference type="PANTHER" id="PTHR40633:SF1">
    <property type="entry name" value="GPI ANCHORED SERINE-THREONINE RICH PROTEIN (AFU_ORTHOLOGUE AFUA_1G03630)"/>
    <property type="match status" value="1"/>
</dbReference>
<organism evidence="5 6">
    <name type="scientific">Suillus subaureus</name>
    <dbReference type="NCBI Taxonomy" id="48587"/>
    <lineage>
        <taxon>Eukaryota</taxon>
        <taxon>Fungi</taxon>
        <taxon>Dikarya</taxon>
        <taxon>Basidiomycota</taxon>
        <taxon>Agaricomycotina</taxon>
        <taxon>Agaricomycetes</taxon>
        <taxon>Agaricomycetidae</taxon>
        <taxon>Boletales</taxon>
        <taxon>Suillineae</taxon>
        <taxon>Suillaceae</taxon>
        <taxon>Suillus</taxon>
    </lineage>
</organism>
<feature type="chain" id="PRO_5040504589" description="Yeast cell wall synthesis Kre9/Knh1-like N-terminal domain-containing protein" evidence="3">
    <location>
        <begin position="21"/>
        <end position="229"/>
    </location>
</feature>
<proteinExistence type="predicted"/>
<comment type="caution">
    <text evidence="5">The sequence shown here is derived from an EMBL/GenBank/DDBJ whole genome shotgun (WGS) entry which is preliminary data.</text>
</comment>
<dbReference type="Proteomes" id="UP000807769">
    <property type="component" value="Unassembled WGS sequence"/>
</dbReference>
<feature type="signal peptide" evidence="3">
    <location>
        <begin position="1"/>
        <end position="20"/>
    </location>
</feature>
<feature type="domain" description="Yeast cell wall synthesis Kre9/Knh1-like N-terminal" evidence="4">
    <location>
        <begin position="26"/>
        <end position="119"/>
    </location>
</feature>
<dbReference type="InterPro" id="IPR018466">
    <property type="entry name" value="Kre9/Knh1-like_N"/>
</dbReference>
<evidence type="ECO:0000256" key="1">
    <source>
        <dbReference type="ARBA" id="ARBA00022729"/>
    </source>
</evidence>
<dbReference type="Pfam" id="PF10342">
    <property type="entry name" value="Kre9_KNH"/>
    <property type="match status" value="1"/>
</dbReference>
<dbReference type="AlphaFoldDB" id="A0A9P7JBI5"/>
<feature type="compositionally biased region" description="Low complexity" evidence="2">
    <location>
        <begin position="168"/>
        <end position="197"/>
    </location>
</feature>
<name>A0A9P7JBI5_9AGAM</name>
<reference evidence="5" key="1">
    <citation type="journal article" date="2020" name="New Phytol.">
        <title>Comparative genomics reveals dynamic genome evolution in host specialist ectomycorrhizal fungi.</title>
        <authorList>
            <person name="Lofgren L.A."/>
            <person name="Nguyen N.H."/>
            <person name="Vilgalys R."/>
            <person name="Ruytinx J."/>
            <person name="Liao H.L."/>
            <person name="Branco S."/>
            <person name="Kuo A."/>
            <person name="LaButti K."/>
            <person name="Lipzen A."/>
            <person name="Andreopoulos W."/>
            <person name="Pangilinan J."/>
            <person name="Riley R."/>
            <person name="Hundley H."/>
            <person name="Na H."/>
            <person name="Barry K."/>
            <person name="Grigoriev I.V."/>
            <person name="Stajich J.E."/>
            <person name="Kennedy P.G."/>
        </authorList>
    </citation>
    <scope>NUCLEOTIDE SEQUENCE</scope>
    <source>
        <strain evidence="5">MN1</strain>
    </source>
</reference>
<evidence type="ECO:0000256" key="3">
    <source>
        <dbReference type="SAM" id="SignalP"/>
    </source>
</evidence>
<dbReference type="EMBL" id="JABBWG010000025">
    <property type="protein sequence ID" value="KAG1812860.1"/>
    <property type="molecule type" value="Genomic_DNA"/>
</dbReference>
<dbReference type="OrthoDB" id="2432613at2759"/>
<evidence type="ECO:0000259" key="4">
    <source>
        <dbReference type="Pfam" id="PF10342"/>
    </source>
</evidence>
<evidence type="ECO:0000256" key="2">
    <source>
        <dbReference type="SAM" id="MobiDB-lite"/>
    </source>
</evidence>
<sequence length="229" mass="23266">MLAALALTILASSAAIFVHADPDPTNPGPGDVFIVGQACSITWNPDTTGAWKTMIIQLKTGDNFDMVNLTTVGTVDGTDATKTSFSYTCPQVTPYSPIYFYQFSSPASTNSVWTGRFTITDNANDIVPAAESTQPDGEAIPWGTGALVNSTSTTTVGTTSSMSATVSALGTPSATSSNASVSTTTASPTSTPSSGSQATGGGLGLAAQRIGWKTALTLGVSALGFTLML</sequence>